<keyword evidence="3" id="KW-1185">Reference proteome</keyword>
<dbReference type="AlphaFoldDB" id="R0KNR8"/>
<evidence type="ECO:0000313" key="2">
    <source>
        <dbReference type="EMBL" id="EOA94848.1"/>
    </source>
</evidence>
<feature type="region of interest" description="Disordered" evidence="1">
    <location>
        <begin position="1"/>
        <end position="60"/>
    </location>
</feature>
<feature type="compositionally biased region" description="Polar residues" evidence="1">
    <location>
        <begin position="40"/>
        <end position="57"/>
    </location>
</feature>
<feature type="compositionally biased region" description="Low complexity" evidence="1">
    <location>
        <begin position="8"/>
        <end position="23"/>
    </location>
</feature>
<evidence type="ECO:0000313" key="3">
    <source>
        <dbReference type="Proteomes" id="UP000296049"/>
    </source>
</evidence>
<dbReference type="EMBL" id="KB744554">
    <property type="protein sequence ID" value="EOA94848.1"/>
    <property type="molecule type" value="Genomic_DNA"/>
</dbReference>
<reference evidence="3" key="1">
    <citation type="journal article" date="2013" name="Nat. Genet.">
        <title>The duck genome and transcriptome provide insight into an avian influenza virus reservoir species.</title>
        <authorList>
            <person name="Huang Y."/>
            <person name="Li Y."/>
            <person name="Burt D.W."/>
            <person name="Chen H."/>
            <person name="Zhang Y."/>
            <person name="Qian W."/>
            <person name="Kim H."/>
            <person name="Gan S."/>
            <person name="Zhao Y."/>
            <person name="Li J."/>
            <person name="Yi K."/>
            <person name="Feng H."/>
            <person name="Zhu P."/>
            <person name="Li B."/>
            <person name="Liu Q."/>
            <person name="Fairley S."/>
            <person name="Magor K.E."/>
            <person name="Du Z."/>
            <person name="Hu X."/>
            <person name="Goodman L."/>
            <person name="Tafer H."/>
            <person name="Vignal A."/>
            <person name="Lee T."/>
            <person name="Kim K.W."/>
            <person name="Sheng Z."/>
            <person name="An Y."/>
            <person name="Searle S."/>
            <person name="Herrero J."/>
            <person name="Groenen M.A."/>
            <person name="Crooijmans R.P."/>
            <person name="Faraut T."/>
            <person name="Cai Q."/>
            <person name="Webster R.G."/>
            <person name="Aldridge J.R."/>
            <person name="Warren W.C."/>
            <person name="Bartschat S."/>
            <person name="Kehr S."/>
            <person name="Marz M."/>
            <person name="Stadler P.F."/>
            <person name="Smith J."/>
            <person name="Kraus R.H."/>
            <person name="Zhao Y."/>
            <person name="Ren L."/>
            <person name="Fei J."/>
            <person name="Morisson M."/>
            <person name="Kaiser P."/>
            <person name="Griffin D.K."/>
            <person name="Rao M."/>
            <person name="Pitel F."/>
            <person name="Wang J."/>
            <person name="Li N."/>
        </authorList>
    </citation>
    <scope>NUCLEOTIDE SEQUENCE [LARGE SCALE GENOMIC DNA]</scope>
</reference>
<protein>
    <submittedName>
        <fullName evidence="2">Uncharacterized protein</fullName>
    </submittedName>
</protein>
<gene>
    <name evidence="2" type="ORF">Anapl_16466</name>
</gene>
<name>R0KNR8_ANAPL</name>
<proteinExistence type="predicted"/>
<organism evidence="2 3">
    <name type="scientific">Anas platyrhynchos</name>
    <name type="common">Mallard</name>
    <name type="synonym">Anas boschas</name>
    <dbReference type="NCBI Taxonomy" id="8839"/>
    <lineage>
        <taxon>Eukaryota</taxon>
        <taxon>Metazoa</taxon>
        <taxon>Chordata</taxon>
        <taxon>Craniata</taxon>
        <taxon>Vertebrata</taxon>
        <taxon>Euteleostomi</taxon>
        <taxon>Archelosauria</taxon>
        <taxon>Archosauria</taxon>
        <taxon>Dinosauria</taxon>
        <taxon>Saurischia</taxon>
        <taxon>Theropoda</taxon>
        <taxon>Coelurosauria</taxon>
        <taxon>Aves</taxon>
        <taxon>Neognathae</taxon>
        <taxon>Galloanserae</taxon>
        <taxon>Anseriformes</taxon>
        <taxon>Anatidae</taxon>
        <taxon>Anatinae</taxon>
        <taxon>Anas</taxon>
    </lineage>
</organism>
<evidence type="ECO:0000256" key="1">
    <source>
        <dbReference type="SAM" id="MobiDB-lite"/>
    </source>
</evidence>
<dbReference type="Proteomes" id="UP000296049">
    <property type="component" value="Unassembled WGS sequence"/>
</dbReference>
<accession>R0KNR8</accession>
<sequence>MLPYTRLAPAARGGRGKAAPSRSLAFRRQAANKAGKQGSGIISPSVPSKAAQESPSSLHAGHGCFGAPMTPCPLSAGAGEDEEKLPTIGNKTVFYLSLRKSCDCHLSVSSATARLHAQGRKDRFAVKVCQQQTEARFQVRMICVTLGTSPYLGERALQAVGYTASANRALISAQLQASCTSLVKSHPLGWAKAPEITGCGLCSLCRGALTENRRWGIPLGFSANRGGQVWGW</sequence>